<feature type="domain" description="Inner membrane protein YgaP-like transmembrane" evidence="2">
    <location>
        <begin position="18"/>
        <end position="70"/>
    </location>
</feature>
<feature type="transmembrane region" description="Helical" evidence="1">
    <location>
        <begin position="59"/>
        <end position="76"/>
    </location>
</feature>
<feature type="transmembrane region" description="Helical" evidence="1">
    <location>
        <begin position="20"/>
        <end position="39"/>
    </location>
</feature>
<evidence type="ECO:0000256" key="1">
    <source>
        <dbReference type="SAM" id="Phobius"/>
    </source>
</evidence>
<reference evidence="3" key="1">
    <citation type="submission" date="2009-10" db="EMBL/GenBank/DDBJ databases">
        <title>Diversity of trophic interactions inside an arsenic-rich microbial ecosystem.</title>
        <authorList>
            <person name="Bertin P.N."/>
            <person name="Heinrich-Salmeron A."/>
            <person name="Pelletier E."/>
            <person name="Goulhen-Chollet F."/>
            <person name="Arsene-Ploetze F."/>
            <person name="Gallien S."/>
            <person name="Calteau A."/>
            <person name="Vallenet D."/>
            <person name="Casiot C."/>
            <person name="Chane-Woon-Ming B."/>
            <person name="Giloteaux L."/>
            <person name="Barakat M."/>
            <person name="Bonnefoy V."/>
            <person name="Bruneel O."/>
            <person name="Chandler M."/>
            <person name="Cleiss J."/>
            <person name="Duran R."/>
            <person name="Elbaz-Poulichet F."/>
            <person name="Fonknechten N."/>
            <person name="Lauga B."/>
            <person name="Mornico D."/>
            <person name="Ortet P."/>
            <person name="Schaeffer C."/>
            <person name="Siguier P."/>
            <person name="Alexander Thil Smith A."/>
            <person name="Van Dorsselaer A."/>
            <person name="Weissenbach J."/>
            <person name="Medigue C."/>
            <person name="Le Paslier D."/>
        </authorList>
    </citation>
    <scope>NUCLEOTIDE SEQUENCE</scope>
</reference>
<keyword evidence="1" id="KW-0472">Membrane</keyword>
<evidence type="ECO:0000259" key="2">
    <source>
        <dbReference type="Pfam" id="PF11127"/>
    </source>
</evidence>
<evidence type="ECO:0000313" key="3">
    <source>
        <dbReference type="EMBL" id="CBH76085.1"/>
    </source>
</evidence>
<name>E6PHZ5_9ZZZZ</name>
<accession>E6PHZ5</accession>
<dbReference type="Gene3D" id="6.10.140.1340">
    <property type="match status" value="1"/>
</dbReference>
<sequence length="81" mass="8811">MRFTDTLMCPARERGWKVEATVRGIAGTIVLASLALSLLDRRWLWLTAFVGANLLQSSLTGWCMMSNILGALGVGGKTREA</sequence>
<dbReference type="Pfam" id="PF11127">
    <property type="entry name" value="YgaP-like_TM"/>
    <property type="match status" value="1"/>
</dbReference>
<dbReference type="GO" id="GO:0016740">
    <property type="term" value="F:transferase activity"/>
    <property type="evidence" value="ECO:0007669"/>
    <property type="project" value="UniProtKB-KW"/>
</dbReference>
<proteinExistence type="predicted"/>
<keyword evidence="1" id="KW-1133">Transmembrane helix</keyword>
<dbReference type="EMBL" id="CABL01000019">
    <property type="protein sequence ID" value="CBH76085.1"/>
    <property type="molecule type" value="Genomic_DNA"/>
</dbReference>
<gene>
    <name evidence="3" type="ORF">CARN1_0565</name>
</gene>
<keyword evidence="3" id="KW-0808">Transferase</keyword>
<organism evidence="3">
    <name type="scientific">mine drainage metagenome</name>
    <dbReference type="NCBI Taxonomy" id="410659"/>
    <lineage>
        <taxon>unclassified sequences</taxon>
        <taxon>metagenomes</taxon>
        <taxon>ecological metagenomes</taxon>
    </lineage>
</organism>
<dbReference type="InterPro" id="IPR021309">
    <property type="entry name" value="YgaP-like_TM"/>
</dbReference>
<dbReference type="AlphaFoldDB" id="E6PHZ5"/>
<keyword evidence="1" id="KW-0812">Transmembrane</keyword>
<comment type="caution">
    <text evidence="3">The sequence shown here is derived from an EMBL/GenBank/DDBJ whole genome shotgun (WGS) entry which is preliminary data.</text>
</comment>
<protein>
    <submittedName>
        <fullName evidence="3">Putative Rhodanese-related sulfurtransferase (Modular protein)</fullName>
    </submittedName>
</protein>